<sequence>MAAHDRIVAGGWVALDPSECLVPCERLPHVRQKSWRNRKAPSVPDGHLSGSKVPVTVLSSAYTGFLQDHLSSDILQQEKCRGENCFLWDTGVYNSIIK</sequence>
<gene>
    <name evidence="1" type="primary">jg18915</name>
    <name evidence="1" type="ORF">PAEG_LOCUS16780</name>
</gene>
<evidence type="ECO:0000313" key="2">
    <source>
        <dbReference type="Proteomes" id="UP000838756"/>
    </source>
</evidence>
<comment type="caution">
    <text evidence="1">The sequence shown here is derived from an EMBL/GenBank/DDBJ whole genome shotgun (WGS) entry which is preliminary data.</text>
</comment>
<protein>
    <submittedName>
        <fullName evidence="1">Jg18915 protein</fullName>
    </submittedName>
</protein>
<dbReference type="EMBL" id="CAKXAJ010025480">
    <property type="protein sequence ID" value="CAH2240171.1"/>
    <property type="molecule type" value="Genomic_DNA"/>
</dbReference>
<dbReference type="AlphaFoldDB" id="A0A8S4RRQ6"/>
<accession>A0A8S4RRQ6</accession>
<evidence type="ECO:0000313" key="1">
    <source>
        <dbReference type="EMBL" id="CAH2240171.1"/>
    </source>
</evidence>
<reference evidence="1" key="1">
    <citation type="submission" date="2022-03" db="EMBL/GenBank/DDBJ databases">
        <authorList>
            <person name="Lindestad O."/>
        </authorList>
    </citation>
    <scope>NUCLEOTIDE SEQUENCE</scope>
</reference>
<dbReference type="Proteomes" id="UP000838756">
    <property type="component" value="Unassembled WGS sequence"/>
</dbReference>
<organism evidence="1 2">
    <name type="scientific">Pararge aegeria aegeria</name>
    <dbReference type="NCBI Taxonomy" id="348720"/>
    <lineage>
        <taxon>Eukaryota</taxon>
        <taxon>Metazoa</taxon>
        <taxon>Ecdysozoa</taxon>
        <taxon>Arthropoda</taxon>
        <taxon>Hexapoda</taxon>
        <taxon>Insecta</taxon>
        <taxon>Pterygota</taxon>
        <taxon>Neoptera</taxon>
        <taxon>Endopterygota</taxon>
        <taxon>Lepidoptera</taxon>
        <taxon>Glossata</taxon>
        <taxon>Ditrysia</taxon>
        <taxon>Papilionoidea</taxon>
        <taxon>Nymphalidae</taxon>
        <taxon>Satyrinae</taxon>
        <taxon>Satyrini</taxon>
        <taxon>Parargina</taxon>
        <taxon>Pararge</taxon>
    </lineage>
</organism>
<proteinExistence type="predicted"/>
<name>A0A8S4RRQ6_9NEOP</name>
<keyword evidence="2" id="KW-1185">Reference proteome</keyword>